<protein>
    <submittedName>
        <fullName evidence="1">DNA ligase</fullName>
    </submittedName>
</protein>
<accession>A0A8S5UEV8</accession>
<name>A0A8S5UEV8_9CAUD</name>
<evidence type="ECO:0000313" key="1">
    <source>
        <dbReference type="EMBL" id="DAF92938.1"/>
    </source>
</evidence>
<reference evidence="1" key="1">
    <citation type="journal article" date="2021" name="Proc. Natl. Acad. Sci. U.S.A.">
        <title>A Catalog of Tens of Thousands of Viruses from Human Metagenomes Reveals Hidden Associations with Chronic Diseases.</title>
        <authorList>
            <person name="Tisza M.J."/>
            <person name="Buck C.B."/>
        </authorList>
    </citation>
    <scope>NUCLEOTIDE SEQUENCE</scope>
    <source>
        <strain evidence="1">CtX5W26</strain>
    </source>
</reference>
<dbReference type="InterPro" id="IPR036420">
    <property type="entry name" value="BRCT_dom_sf"/>
</dbReference>
<proteinExistence type="predicted"/>
<dbReference type="GO" id="GO:0016874">
    <property type="term" value="F:ligase activity"/>
    <property type="evidence" value="ECO:0007669"/>
    <property type="project" value="UniProtKB-KW"/>
</dbReference>
<dbReference type="EMBL" id="BK016076">
    <property type="protein sequence ID" value="DAF92938.1"/>
    <property type="molecule type" value="Genomic_DNA"/>
</dbReference>
<keyword evidence="1" id="KW-0436">Ligase</keyword>
<sequence length="515" mass="58925">MNIMDSIRPGNFIEFCPYGIPIALSYGKSGELITAFQYIANTSELPQSSVTDLLSFNKIPSTINIKDGNTYVYGVLYTDIKLKSEGFVTYDHIKECLCLFHQDPSRFNFFASHVKSFASNISGHVNTRNWLKLSGFKLVPGYILSRKMSYTGMIDMIKDQYNFKFPIVSHLVIFNKNEVEVIPTTIQTYFVTNIFTHTDKDGYIISDIICKDKKFTLTLKELFDLQITEGDKIYVKDDRVIKCDKYSKHKVSRMHKCKDCGRLLDLSTCDKYCKCSNTECVSQLYPLVKHLCATYQLPHMTYEEYLSGVKTGNITTLTDVLYLDGIRPNTLELTLFQLIDGLISPELCRNRELLSLFINKCSNDPITLRYYLSDPQKIVEDHMLSNTEYSILSSCLSSSLALDVSTVLNFKGLKLKGLNKKFIGDPIFRNKKIYITGCFSHGNYSDIIAILNSYECEVCVDFDLDVDCILIGDILENVSGVAIKKARKHRIDIFEESYFFKKYGIDDDLKSHRLE</sequence>
<organism evidence="1">
    <name type="scientific">Siphoviridae sp. ctX5W26</name>
    <dbReference type="NCBI Taxonomy" id="2825540"/>
    <lineage>
        <taxon>Viruses</taxon>
        <taxon>Duplodnaviria</taxon>
        <taxon>Heunggongvirae</taxon>
        <taxon>Uroviricota</taxon>
        <taxon>Caudoviricetes</taxon>
    </lineage>
</organism>
<dbReference type="SUPFAM" id="SSF52113">
    <property type="entry name" value="BRCT domain"/>
    <property type="match status" value="1"/>
</dbReference>